<keyword evidence="4" id="KW-1003">Cell membrane</keyword>
<evidence type="ECO:0000256" key="8">
    <source>
        <dbReference type="ARBA" id="ARBA00022989"/>
    </source>
</evidence>
<dbReference type="GO" id="GO:0015031">
    <property type="term" value="P:protein transport"/>
    <property type="evidence" value="ECO:0007669"/>
    <property type="project" value="UniProtKB-KW"/>
</dbReference>
<dbReference type="NCBIfam" id="TIGR01352">
    <property type="entry name" value="tonB_Cterm"/>
    <property type="match status" value="1"/>
</dbReference>
<evidence type="ECO:0000313" key="13">
    <source>
        <dbReference type="Proteomes" id="UP001167864"/>
    </source>
</evidence>
<evidence type="ECO:0000256" key="2">
    <source>
        <dbReference type="ARBA" id="ARBA00006555"/>
    </source>
</evidence>
<dbReference type="EMBL" id="JAUEHU010000013">
    <property type="protein sequence ID" value="MDN0088390.1"/>
    <property type="molecule type" value="Genomic_DNA"/>
</dbReference>
<dbReference type="GO" id="GO:0055085">
    <property type="term" value="P:transmembrane transport"/>
    <property type="evidence" value="ECO:0007669"/>
    <property type="project" value="InterPro"/>
</dbReference>
<keyword evidence="3" id="KW-0813">Transport</keyword>
<dbReference type="InterPro" id="IPR006260">
    <property type="entry name" value="TonB/TolA_C"/>
</dbReference>
<dbReference type="InterPro" id="IPR037682">
    <property type="entry name" value="TonB_C"/>
</dbReference>
<keyword evidence="9 10" id="KW-0472">Membrane</keyword>
<protein>
    <submittedName>
        <fullName evidence="12">Energy transducer TonB</fullName>
    </submittedName>
</protein>
<dbReference type="Pfam" id="PF03544">
    <property type="entry name" value="TonB_C"/>
    <property type="match status" value="1"/>
</dbReference>
<keyword evidence="5" id="KW-0997">Cell inner membrane</keyword>
<organism evidence="12 13">
    <name type="scientific">Yersinia nurmii</name>
    <dbReference type="NCBI Taxonomy" id="685706"/>
    <lineage>
        <taxon>Bacteria</taxon>
        <taxon>Pseudomonadati</taxon>
        <taxon>Pseudomonadota</taxon>
        <taxon>Gammaproteobacteria</taxon>
        <taxon>Enterobacterales</taxon>
        <taxon>Yersiniaceae</taxon>
        <taxon>Yersinia</taxon>
    </lineage>
</organism>
<reference evidence="12" key="1">
    <citation type="submission" date="2023-06" db="EMBL/GenBank/DDBJ databases">
        <authorList>
            <person name="Polev D.E."/>
            <person name="Saitova A.T."/>
            <person name="Bogumilchik E.A."/>
            <person name="Kokorina G.I."/>
            <person name="Voskresenskaia E.A."/>
        </authorList>
    </citation>
    <scope>NUCLEOTIDE SEQUENCE</scope>
    <source>
        <strain evidence="12">2145 StPb PI</strain>
    </source>
</reference>
<dbReference type="Gene3D" id="3.30.1150.10">
    <property type="match status" value="1"/>
</dbReference>
<sequence>MTLSVEDTHSSVCRGSSAISLLYGGLLSFALHLTALWFLAGRSVSPLPPDALSAVVLTLSAEAEFAPSLEKIQVGVEQVLTLPAGESQAEQHIDNNDFLSEKPSPDSVLPVLQLKPKVVKKTGEKTNVPKHKIVKNKGNSEVLSTVMSKSSPLSGAAQRVSAPNNSYSLQHVQVRASWAGVLQSHLANFKRYPPGARKQKRQGTAIVKFIVDSRGRVLSATLTSSSGTLLLDREALAILKRAQPLPFPPTELLSRGQVVISLPVDFEIKPRAESAR</sequence>
<dbReference type="SUPFAM" id="SSF74653">
    <property type="entry name" value="TolA/TonB C-terminal domain"/>
    <property type="match status" value="1"/>
</dbReference>
<keyword evidence="7" id="KW-0653">Protein transport</keyword>
<accession>A0AAW7K4Z6</accession>
<evidence type="ECO:0000256" key="1">
    <source>
        <dbReference type="ARBA" id="ARBA00004383"/>
    </source>
</evidence>
<keyword evidence="6 10" id="KW-0812">Transmembrane</keyword>
<dbReference type="Proteomes" id="UP001167864">
    <property type="component" value="Unassembled WGS sequence"/>
</dbReference>
<evidence type="ECO:0000256" key="7">
    <source>
        <dbReference type="ARBA" id="ARBA00022927"/>
    </source>
</evidence>
<evidence type="ECO:0000256" key="9">
    <source>
        <dbReference type="ARBA" id="ARBA00023136"/>
    </source>
</evidence>
<gene>
    <name evidence="12" type="ORF">QVN42_13550</name>
</gene>
<dbReference type="PANTHER" id="PTHR33446">
    <property type="entry name" value="PROTEIN TONB-RELATED"/>
    <property type="match status" value="1"/>
</dbReference>
<dbReference type="AlphaFoldDB" id="A0AAW7K4Z6"/>
<dbReference type="GO" id="GO:0098797">
    <property type="term" value="C:plasma membrane protein complex"/>
    <property type="evidence" value="ECO:0007669"/>
    <property type="project" value="TreeGrafter"/>
</dbReference>
<evidence type="ECO:0000259" key="11">
    <source>
        <dbReference type="PROSITE" id="PS52015"/>
    </source>
</evidence>
<comment type="subcellular location">
    <subcellularLocation>
        <location evidence="1">Cell inner membrane</location>
        <topology evidence="1">Single-pass membrane protein</topology>
        <orientation evidence="1">Periplasmic side</orientation>
    </subcellularLocation>
</comment>
<feature type="domain" description="TonB C-terminal" evidence="11">
    <location>
        <begin position="177"/>
        <end position="275"/>
    </location>
</feature>
<comment type="similarity">
    <text evidence="2">Belongs to the TonB family.</text>
</comment>
<comment type="caution">
    <text evidence="12">The sequence shown here is derived from an EMBL/GenBank/DDBJ whole genome shotgun (WGS) entry which is preliminary data.</text>
</comment>
<dbReference type="GO" id="GO:0031992">
    <property type="term" value="F:energy transducer activity"/>
    <property type="evidence" value="ECO:0007669"/>
    <property type="project" value="TreeGrafter"/>
</dbReference>
<evidence type="ECO:0000256" key="6">
    <source>
        <dbReference type="ARBA" id="ARBA00022692"/>
    </source>
</evidence>
<proteinExistence type="inferred from homology"/>
<dbReference type="RefSeq" id="WP_289818107.1">
    <property type="nucleotide sequence ID" value="NZ_JAUEHU010000013.1"/>
</dbReference>
<name>A0AAW7K4Z6_9GAMM</name>
<dbReference type="InterPro" id="IPR051045">
    <property type="entry name" value="TonB-dependent_transducer"/>
</dbReference>
<keyword evidence="8 10" id="KW-1133">Transmembrane helix</keyword>
<evidence type="ECO:0000256" key="3">
    <source>
        <dbReference type="ARBA" id="ARBA00022448"/>
    </source>
</evidence>
<dbReference type="PROSITE" id="PS52015">
    <property type="entry name" value="TONB_CTD"/>
    <property type="match status" value="1"/>
</dbReference>
<feature type="transmembrane region" description="Helical" evidence="10">
    <location>
        <begin position="21"/>
        <end position="40"/>
    </location>
</feature>
<evidence type="ECO:0000256" key="4">
    <source>
        <dbReference type="ARBA" id="ARBA00022475"/>
    </source>
</evidence>
<evidence type="ECO:0000313" key="12">
    <source>
        <dbReference type="EMBL" id="MDN0088390.1"/>
    </source>
</evidence>
<evidence type="ECO:0000256" key="5">
    <source>
        <dbReference type="ARBA" id="ARBA00022519"/>
    </source>
</evidence>
<dbReference type="PANTHER" id="PTHR33446:SF2">
    <property type="entry name" value="PROTEIN TONB"/>
    <property type="match status" value="1"/>
</dbReference>
<evidence type="ECO:0000256" key="10">
    <source>
        <dbReference type="SAM" id="Phobius"/>
    </source>
</evidence>